<feature type="compositionally biased region" description="Low complexity" evidence="1">
    <location>
        <begin position="16"/>
        <end position="45"/>
    </location>
</feature>
<dbReference type="AlphaFoldDB" id="A0A9W6KWM7"/>
<protein>
    <submittedName>
        <fullName evidence="3">Uncharacterized protein</fullName>
    </submittedName>
</protein>
<evidence type="ECO:0000313" key="4">
    <source>
        <dbReference type="Proteomes" id="UP001143480"/>
    </source>
</evidence>
<keyword evidence="2" id="KW-0812">Transmembrane</keyword>
<keyword evidence="2" id="KW-0472">Membrane</keyword>
<proteinExistence type="predicted"/>
<organism evidence="3 4">
    <name type="scientific">Dactylosporangium matsuzakiense</name>
    <dbReference type="NCBI Taxonomy" id="53360"/>
    <lineage>
        <taxon>Bacteria</taxon>
        <taxon>Bacillati</taxon>
        <taxon>Actinomycetota</taxon>
        <taxon>Actinomycetes</taxon>
        <taxon>Micromonosporales</taxon>
        <taxon>Micromonosporaceae</taxon>
        <taxon>Dactylosporangium</taxon>
    </lineage>
</organism>
<reference evidence="3" key="2">
    <citation type="submission" date="2023-01" db="EMBL/GenBank/DDBJ databases">
        <authorList>
            <person name="Sun Q."/>
            <person name="Evtushenko L."/>
        </authorList>
    </citation>
    <scope>NUCLEOTIDE SEQUENCE</scope>
    <source>
        <strain evidence="3">VKM Ac-1321</strain>
    </source>
</reference>
<name>A0A9W6KWM7_9ACTN</name>
<feature type="compositionally biased region" description="Gly residues" evidence="1">
    <location>
        <begin position="46"/>
        <end position="56"/>
    </location>
</feature>
<feature type="region of interest" description="Disordered" evidence="1">
    <location>
        <begin position="1"/>
        <end position="58"/>
    </location>
</feature>
<keyword evidence="4" id="KW-1185">Reference proteome</keyword>
<comment type="caution">
    <text evidence="3">The sequence shown here is derived from an EMBL/GenBank/DDBJ whole genome shotgun (WGS) entry which is preliminary data.</text>
</comment>
<feature type="compositionally biased region" description="Pro residues" evidence="1">
    <location>
        <begin position="1"/>
        <end position="15"/>
    </location>
</feature>
<evidence type="ECO:0000256" key="2">
    <source>
        <dbReference type="SAM" id="Phobius"/>
    </source>
</evidence>
<sequence length="176" mass="18320">MTPPEMPPQSLPPSSPQEFSPGAQQQSQAQQQPSSEVGGVPPAVGAGAGAAMGGQGVQAAGSGKAAAGRRRQVVILLALVGLLGLLLGMAWYFNRDAATNADVGDCLHDPGDQKLKIVKCDGADADYTVLGKVSGKDQREAISPFSSVCRQWPDSTNSYWQGEEGKKGDVLCLRKK</sequence>
<keyword evidence="2" id="KW-1133">Transmembrane helix</keyword>
<dbReference type="EMBL" id="BSFP01000164">
    <property type="protein sequence ID" value="GLL08602.1"/>
    <property type="molecule type" value="Genomic_DNA"/>
</dbReference>
<reference evidence="3" key="1">
    <citation type="journal article" date="2014" name="Int. J. Syst. Evol. Microbiol.">
        <title>Complete genome sequence of Corynebacterium casei LMG S-19264T (=DSM 44701T), isolated from a smear-ripened cheese.</title>
        <authorList>
            <consortium name="US DOE Joint Genome Institute (JGI-PGF)"/>
            <person name="Walter F."/>
            <person name="Albersmeier A."/>
            <person name="Kalinowski J."/>
            <person name="Ruckert C."/>
        </authorList>
    </citation>
    <scope>NUCLEOTIDE SEQUENCE</scope>
    <source>
        <strain evidence="3">VKM Ac-1321</strain>
    </source>
</reference>
<accession>A0A9W6KWM7</accession>
<dbReference type="Proteomes" id="UP001143480">
    <property type="component" value="Unassembled WGS sequence"/>
</dbReference>
<feature type="transmembrane region" description="Helical" evidence="2">
    <location>
        <begin position="73"/>
        <end position="93"/>
    </location>
</feature>
<gene>
    <name evidence="3" type="ORF">GCM10017581_103690</name>
</gene>
<evidence type="ECO:0000256" key="1">
    <source>
        <dbReference type="SAM" id="MobiDB-lite"/>
    </source>
</evidence>
<evidence type="ECO:0000313" key="3">
    <source>
        <dbReference type="EMBL" id="GLL08602.1"/>
    </source>
</evidence>